<comment type="caution">
    <text evidence="1">The sequence shown here is derived from an EMBL/GenBank/DDBJ whole genome shotgun (WGS) entry which is preliminary data.</text>
</comment>
<gene>
    <name evidence="1" type="ORF">EYF80_032258</name>
</gene>
<sequence>MKLVDRFTPLTATGAAGSPRVTALSYTCALFDCLAEKKTPRVHLMTLIHGEYELENWNSEQRRLFLRVHVDPSSTRGQRSPAYLQLTEVVFLLSACFTVMMFQILLPISSNSLHLPLATPTSSIPHSLHLVLVPVSPVAHSLHADAHESAERQPKRKVAG</sequence>
<evidence type="ECO:0000313" key="2">
    <source>
        <dbReference type="Proteomes" id="UP000314294"/>
    </source>
</evidence>
<dbReference type="Proteomes" id="UP000314294">
    <property type="component" value="Unassembled WGS sequence"/>
</dbReference>
<accession>A0A4Z2GY53</accession>
<keyword evidence="2" id="KW-1185">Reference proteome</keyword>
<reference evidence="1 2" key="1">
    <citation type="submission" date="2019-03" db="EMBL/GenBank/DDBJ databases">
        <title>First draft genome of Liparis tanakae, snailfish: a comprehensive survey of snailfish specific genes.</title>
        <authorList>
            <person name="Kim W."/>
            <person name="Song I."/>
            <person name="Jeong J.-H."/>
            <person name="Kim D."/>
            <person name="Kim S."/>
            <person name="Ryu S."/>
            <person name="Song J.Y."/>
            <person name="Lee S.K."/>
        </authorList>
    </citation>
    <scope>NUCLEOTIDE SEQUENCE [LARGE SCALE GENOMIC DNA]</scope>
    <source>
        <tissue evidence="1">Muscle</tissue>
    </source>
</reference>
<proteinExistence type="predicted"/>
<name>A0A4Z2GY53_9TELE</name>
<protein>
    <submittedName>
        <fullName evidence="1">Uncharacterized protein</fullName>
    </submittedName>
</protein>
<evidence type="ECO:0000313" key="1">
    <source>
        <dbReference type="EMBL" id="TNN57534.1"/>
    </source>
</evidence>
<organism evidence="1 2">
    <name type="scientific">Liparis tanakae</name>
    <name type="common">Tanaka's snailfish</name>
    <dbReference type="NCBI Taxonomy" id="230148"/>
    <lineage>
        <taxon>Eukaryota</taxon>
        <taxon>Metazoa</taxon>
        <taxon>Chordata</taxon>
        <taxon>Craniata</taxon>
        <taxon>Vertebrata</taxon>
        <taxon>Euteleostomi</taxon>
        <taxon>Actinopterygii</taxon>
        <taxon>Neopterygii</taxon>
        <taxon>Teleostei</taxon>
        <taxon>Neoteleostei</taxon>
        <taxon>Acanthomorphata</taxon>
        <taxon>Eupercaria</taxon>
        <taxon>Perciformes</taxon>
        <taxon>Cottioidei</taxon>
        <taxon>Cottales</taxon>
        <taxon>Liparidae</taxon>
        <taxon>Liparis</taxon>
    </lineage>
</organism>
<dbReference type="AlphaFoldDB" id="A0A4Z2GY53"/>
<dbReference type="EMBL" id="SRLO01000403">
    <property type="protein sequence ID" value="TNN57534.1"/>
    <property type="molecule type" value="Genomic_DNA"/>
</dbReference>